<dbReference type="Proteomes" id="UP000707731">
    <property type="component" value="Unassembled WGS sequence"/>
</dbReference>
<keyword evidence="2" id="KW-1185">Reference proteome</keyword>
<dbReference type="SUPFAM" id="SSF101898">
    <property type="entry name" value="NHL repeat"/>
    <property type="match status" value="1"/>
</dbReference>
<dbReference type="InterPro" id="IPR008557">
    <property type="entry name" value="PhoX"/>
</dbReference>
<gene>
    <name evidence="1" type="ORF">IU449_18975</name>
</gene>
<evidence type="ECO:0000313" key="2">
    <source>
        <dbReference type="Proteomes" id="UP000707731"/>
    </source>
</evidence>
<dbReference type="EMBL" id="JADLQN010000003">
    <property type="protein sequence ID" value="MBF6356602.1"/>
    <property type="molecule type" value="Genomic_DNA"/>
</dbReference>
<sequence length="684" mass="72270">MIVKPLALFVSHDGRSSRSRVTCEYKCANACFHDVPNTSANAYFGDIVASLNRRGLLKGSAAAVLAVGAASALAACGDEEPVGDGAGGETIPGTGFTAVAPNTEDAVVVPEGYEQGVVIRWGDPVLPDAPAFDFDRQTADAQSKQFGYNNDFAALLPIEGEANRYLLVVNHEYTTGPNMFRGYNPDAPTDEQIAVALMAHGLSIVEVEGESGSGALKPAFGKYNRRITVKNEFTLVGPAAGSDLVKTSADPTGTKVLGTVNNCAGGVTPWGTVLSGEENFNGYFANADKVTGERPAAALKRYGFTEGATLNKWERADKRFDLAQEPNEANRFGYVVEVDPWDPNSVPVKHTAMGRLKHEGATIHVTADGTVVSYTGDDERFDYMYKFVSSRKIQPGTGAASRRANMTILDAGTLYVAQLTGDHAGAIDGSGAVPSAEGFTGKGRWIPLLETGADGKGKSLVEGFTAEEVAVYTRLAADKVGATKMDRPEDFEANPVTGKVYVALTNNSKRGEEGKAAADEANPRKLNKNGQVLEIDDDHTGTEFTWSLLLVCGDPAAADTYFGGFDKSKVSPISCPDNLAFDPYGNLWISTDGNALKSNDGLFSVVLDGPNRGETKQFLTVPKAAETCGPIVGESRVIVCVQHPGEDDNASADNPISHWPDGGSAQPRPAVVAVWRSGGGRIGV</sequence>
<dbReference type="RefSeq" id="WP_195003453.1">
    <property type="nucleotide sequence ID" value="NZ_JADLQN010000003.1"/>
</dbReference>
<dbReference type="PANTHER" id="PTHR35399">
    <property type="entry name" value="SLR8030 PROTEIN"/>
    <property type="match status" value="1"/>
</dbReference>
<accession>A0ABS0DDQ4</accession>
<dbReference type="Pfam" id="PF05787">
    <property type="entry name" value="PhoX"/>
    <property type="match status" value="1"/>
</dbReference>
<evidence type="ECO:0000313" key="1">
    <source>
        <dbReference type="EMBL" id="MBF6356602.1"/>
    </source>
</evidence>
<dbReference type="PANTHER" id="PTHR35399:SF2">
    <property type="entry name" value="DUF839 DOMAIN-CONTAINING PROTEIN"/>
    <property type="match status" value="1"/>
</dbReference>
<protein>
    <submittedName>
        <fullName evidence="1">PhoX family phosphatase</fullName>
    </submittedName>
</protein>
<name>A0ABS0DDQ4_9NOCA</name>
<comment type="caution">
    <text evidence="1">The sequence shown here is derived from an EMBL/GenBank/DDBJ whole genome shotgun (WGS) entry which is preliminary data.</text>
</comment>
<proteinExistence type="predicted"/>
<organism evidence="1 2">
    <name type="scientific">Nocardia higoensis</name>
    <dbReference type="NCBI Taxonomy" id="228599"/>
    <lineage>
        <taxon>Bacteria</taxon>
        <taxon>Bacillati</taxon>
        <taxon>Actinomycetota</taxon>
        <taxon>Actinomycetes</taxon>
        <taxon>Mycobacteriales</taxon>
        <taxon>Nocardiaceae</taxon>
        <taxon>Nocardia</taxon>
    </lineage>
</organism>
<reference evidence="1 2" key="1">
    <citation type="submission" date="2020-10" db="EMBL/GenBank/DDBJ databases">
        <title>Identification of Nocardia species via Next-generation sequencing and recognition of intraspecies genetic diversity.</title>
        <authorList>
            <person name="Li P."/>
            <person name="Li P."/>
            <person name="Lu B."/>
        </authorList>
    </citation>
    <scope>NUCLEOTIDE SEQUENCE [LARGE SCALE GENOMIC DNA]</scope>
    <source>
        <strain evidence="1 2">BJ06-0143</strain>
    </source>
</reference>